<dbReference type="EMBL" id="CP099489">
    <property type="protein sequence ID" value="USQ79463.1"/>
    <property type="molecule type" value="Genomic_DNA"/>
</dbReference>
<dbReference type="InterPro" id="IPR048792">
    <property type="entry name" value="CarD_C"/>
</dbReference>
<dbReference type="InterPro" id="IPR003711">
    <property type="entry name" value="CarD-like/TRCF_RID"/>
</dbReference>
<proteinExistence type="predicted"/>
<reference evidence="2" key="1">
    <citation type="submission" date="2022-06" db="EMBL/GenBank/DDBJ databases">
        <title>Ornithinimicrobium HY1793.</title>
        <authorList>
            <person name="Huang Y."/>
        </authorList>
    </citation>
    <scope>NUCLEOTIDE SEQUENCE</scope>
    <source>
        <strain evidence="2">HY1793</strain>
    </source>
</reference>
<dbReference type="InterPro" id="IPR036101">
    <property type="entry name" value="CarD-like/TRCF_RID_sf"/>
</dbReference>
<sequence>MQFNTGQLLIHPHHGPARVEGTMTRVVGGTERKYVTLRVQRSDLTVSLPADTAEEAGIRLILSGEQLQEVLDELRAPSVPFDRQFSRRMKNQQDRLLQGDLRVTAGVVRDLIRRDRADGVSPAEKDLLKRAKEPLLGELVEALRVTEERAEELVLGAVTGEDIPTPAELAIAG</sequence>
<dbReference type="InterPro" id="IPR052531">
    <property type="entry name" value="CarD-like_regulator"/>
</dbReference>
<dbReference type="Pfam" id="PF21095">
    <property type="entry name" value="CarD_C"/>
    <property type="match status" value="1"/>
</dbReference>
<dbReference type="Gene3D" id="2.40.10.170">
    <property type="match status" value="1"/>
</dbReference>
<evidence type="ECO:0000259" key="1">
    <source>
        <dbReference type="SMART" id="SM01058"/>
    </source>
</evidence>
<dbReference type="RefSeq" id="WP_252592550.1">
    <property type="nucleotide sequence ID" value="NZ_CP099489.1"/>
</dbReference>
<dbReference type="SMART" id="SM01058">
    <property type="entry name" value="CarD_TRCF"/>
    <property type="match status" value="1"/>
</dbReference>
<protein>
    <submittedName>
        <fullName evidence="2">CarD family transcriptional regulator</fullName>
    </submittedName>
</protein>
<feature type="domain" description="CarD-like/TRCF RNAP-interacting" evidence="1">
    <location>
        <begin position="2"/>
        <end position="112"/>
    </location>
</feature>
<accession>A0ABY4YRX3</accession>
<name>A0ABY4YRX3_9MICO</name>
<dbReference type="Pfam" id="PF02559">
    <property type="entry name" value="CarD_TRCF_RID"/>
    <property type="match status" value="1"/>
</dbReference>
<dbReference type="Gene3D" id="1.20.58.1290">
    <property type="entry name" value="CarD-like, C-terminal domain"/>
    <property type="match status" value="1"/>
</dbReference>
<evidence type="ECO:0000313" key="3">
    <source>
        <dbReference type="Proteomes" id="UP001056455"/>
    </source>
</evidence>
<dbReference type="PANTHER" id="PTHR38447">
    <property type="entry name" value="TRANSCRIPTION FACTOR YDEB-RELATED"/>
    <property type="match status" value="1"/>
</dbReference>
<evidence type="ECO:0000313" key="2">
    <source>
        <dbReference type="EMBL" id="USQ79463.1"/>
    </source>
</evidence>
<keyword evidence="3" id="KW-1185">Reference proteome</keyword>
<dbReference type="Proteomes" id="UP001056455">
    <property type="component" value="Chromosome"/>
</dbReference>
<gene>
    <name evidence="2" type="ORF">NF556_17965</name>
</gene>
<dbReference type="SUPFAM" id="SSF141259">
    <property type="entry name" value="CarD-like"/>
    <property type="match status" value="1"/>
</dbReference>
<dbReference type="PANTHER" id="PTHR38447:SF1">
    <property type="entry name" value="RNA POLYMERASE-BINDING TRANSCRIPTION FACTOR CARD"/>
    <property type="match status" value="1"/>
</dbReference>
<dbReference type="InterPro" id="IPR042215">
    <property type="entry name" value="CarD-like_C"/>
</dbReference>
<organism evidence="2 3">
    <name type="scientific">Ornithinimicrobium faecis</name>
    <dbReference type="NCBI Taxonomy" id="2934158"/>
    <lineage>
        <taxon>Bacteria</taxon>
        <taxon>Bacillati</taxon>
        <taxon>Actinomycetota</taxon>
        <taxon>Actinomycetes</taxon>
        <taxon>Micrococcales</taxon>
        <taxon>Ornithinimicrobiaceae</taxon>
        <taxon>Ornithinimicrobium</taxon>
    </lineage>
</organism>